<evidence type="ECO:0000313" key="3">
    <source>
        <dbReference type="Proteomes" id="UP000182489"/>
    </source>
</evidence>
<accession>A0AB38C4T9</accession>
<dbReference type="PROSITE" id="PS51257">
    <property type="entry name" value="PROKAR_LIPOPROTEIN"/>
    <property type="match status" value="1"/>
</dbReference>
<keyword evidence="1" id="KW-0732">Signal</keyword>
<comment type="caution">
    <text evidence="2">The sequence shown here is derived from an EMBL/GenBank/DDBJ whole genome shotgun (WGS) entry which is preliminary data.</text>
</comment>
<dbReference type="AlphaFoldDB" id="A0AB38C4T9"/>
<name>A0AB38C4T9_9BURK</name>
<dbReference type="Proteomes" id="UP000182489">
    <property type="component" value="Unassembled WGS sequence"/>
</dbReference>
<reference evidence="2 3" key="1">
    <citation type="submission" date="2016-11" db="EMBL/GenBank/DDBJ databases">
        <authorList>
            <person name="Varghese N."/>
            <person name="Submissions S."/>
        </authorList>
    </citation>
    <scope>NUCLEOTIDE SEQUENCE [LARGE SCALE GENOMIC DNA]</scope>
    <source>
        <strain evidence="2 3">NFR18</strain>
    </source>
</reference>
<feature type="chain" id="PRO_5044349855" evidence="1">
    <location>
        <begin position="21"/>
        <end position="295"/>
    </location>
</feature>
<sequence>MRQPMTTICACLLIGGISSACKNFTPVDKFAGQTVAVTEVFKPMLTHSMSSCTNNVRRNSIITDRPYVAQETEQDLLRRCKDYAAQLAGTAELNDVLKRYAEVLAALANDKLANYKEEIGALGGSLGALQQSSGMTPVLNADQLDKVTRLSALISQIVTQHRQQSGINELLAREEDIYIISNALKKYAQQNYQANLHDESLTLASLNRSLDNAAAREPVASNYLKAKLYLDGRQLQERGKVIDAYIAAMTELQNSLSTLRAKSMKDPALERQLDTFAKQVDTLQKQASHYSPSPW</sequence>
<dbReference type="EMBL" id="FPKH01000001">
    <property type="protein sequence ID" value="SFX27713.1"/>
    <property type="molecule type" value="Genomic_DNA"/>
</dbReference>
<protein>
    <submittedName>
        <fullName evidence="2">Uncharacterized protein</fullName>
    </submittedName>
</protein>
<gene>
    <name evidence="2" type="ORF">SAMN03097694_1427</name>
</gene>
<evidence type="ECO:0000256" key="1">
    <source>
        <dbReference type="SAM" id="SignalP"/>
    </source>
</evidence>
<organism evidence="2 3">
    <name type="scientific">Janthinobacterium lividum</name>
    <dbReference type="NCBI Taxonomy" id="29581"/>
    <lineage>
        <taxon>Bacteria</taxon>
        <taxon>Pseudomonadati</taxon>
        <taxon>Pseudomonadota</taxon>
        <taxon>Betaproteobacteria</taxon>
        <taxon>Burkholderiales</taxon>
        <taxon>Oxalobacteraceae</taxon>
        <taxon>Janthinobacterium</taxon>
    </lineage>
</organism>
<feature type="signal peptide" evidence="1">
    <location>
        <begin position="1"/>
        <end position="20"/>
    </location>
</feature>
<proteinExistence type="predicted"/>
<evidence type="ECO:0000313" key="2">
    <source>
        <dbReference type="EMBL" id="SFX27713.1"/>
    </source>
</evidence>